<dbReference type="EMBL" id="BNCI01000002">
    <property type="protein sequence ID" value="GHF28909.1"/>
    <property type="molecule type" value="Genomic_DNA"/>
</dbReference>
<evidence type="ECO:0000256" key="1">
    <source>
        <dbReference type="ARBA" id="ARBA00001922"/>
    </source>
</evidence>
<comment type="similarity">
    <text evidence="2">Belongs to the methylmalonyl-CoA mutase family.</text>
</comment>
<comment type="cofactor">
    <cofactor evidence="1">
        <name>adenosylcob(III)alamin</name>
        <dbReference type="ChEBI" id="CHEBI:18408"/>
    </cofactor>
</comment>
<reference evidence="7" key="1">
    <citation type="journal article" date="2014" name="Int. J. Syst. Evol. Microbiol.">
        <title>Complete genome sequence of Corynebacterium casei LMG S-19264T (=DSM 44701T), isolated from a smear-ripened cheese.</title>
        <authorList>
            <consortium name="US DOE Joint Genome Institute (JGI-PGF)"/>
            <person name="Walter F."/>
            <person name="Albersmeier A."/>
            <person name="Kalinowski J."/>
            <person name="Ruckert C."/>
        </authorList>
    </citation>
    <scope>NUCLEOTIDE SEQUENCE</scope>
    <source>
        <strain evidence="7">KCTC 42590</strain>
    </source>
</reference>
<dbReference type="InterPro" id="IPR006099">
    <property type="entry name" value="MeMalonylCoA_mutase_a/b_cat"/>
</dbReference>
<dbReference type="GO" id="GO:0046872">
    <property type="term" value="F:metal ion binding"/>
    <property type="evidence" value="ECO:0007669"/>
    <property type="project" value="InterPro"/>
</dbReference>
<proteinExistence type="inferred from homology"/>
<reference evidence="7" key="2">
    <citation type="submission" date="2020-09" db="EMBL/GenBank/DDBJ databases">
        <authorList>
            <person name="Sun Q."/>
            <person name="Kim S."/>
        </authorList>
    </citation>
    <scope>NUCLEOTIDE SEQUENCE</scope>
    <source>
        <strain evidence="7">KCTC 42590</strain>
    </source>
</reference>
<dbReference type="Proteomes" id="UP000630923">
    <property type="component" value="Unassembled WGS sequence"/>
</dbReference>
<dbReference type="InterPro" id="IPR036724">
    <property type="entry name" value="Cobalamin-bd_sf"/>
</dbReference>
<dbReference type="Pfam" id="PF01642">
    <property type="entry name" value="MM_CoA_mutase"/>
    <property type="match status" value="1"/>
</dbReference>
<keyword evidence="4" id="KW-0413">Isomerase</keyword>
<evidence type="ECO:0000259" key="6">
    <source>
        <dbReference type="Pfam" id="PF01642"/>
    </source>
</evidence>
<dbReference type="PANTHER" id="PTHR48101:SF4">
    <property type="entry name" value="METHYLMALONYL-COA MUTASE, MITOCHONDRIAL"/>
    <property type="match status" value="1"/>
</dbReference>
<evidence type="ECO:0000256" key="3">
    <source>
        <dbReference type="ARBA" id="ARBA00022628"/>
    </source>
</evidence>
<evidence type="ECO:0000256" key="5">
    <source>
        <dbReference type="ARBA" id="ARBA00023285"/>
    </source>
</evidence>
<feature type="domain" description="Methylmalonyl-CoA mutase alpha/beta chain catalytic" evidence="6">
    <location>
        <begin position="114"/>
        <end position="438"/>
    </location>
</feature>
<comment type="caution">
    <text evidence="7">The sequence shown here is derived from an EMBL/GenBank/DDBJ whole genome shotgun (WGS) entry which is preliminary data.</text>
</comment>
<dbReference type="SUPFAM" id="SSF51703">
    <property type="entry name" value="Cobalamin (vitamin B12)-dependent enzymes"/>
    <property type="match status" value="1"/>
</dbReference>
<name>A0A919AW59_9PROT</name>
<dbReference type="Gene3D" id="3.40.50.280">
    <property type="entry name" value="Cobalamin-binding domain"/>
    <property type="match status" value="1"/>
</dbReference>
<sequence>MADDQLVLAGEFEAASHDAWLALVEKTLKGKSYDKAMISRTYDDVPIQSLYTRDMAKISPQGAMPEGAWDLCVPHWSDDPVLVNDQLLEDLAKGATSAVIRMRAGNQPGLDAASLQRALDGVYLDMCGVSLVPGEEWEHVSRSYLQILNDRKVPSGVATGCLGVDPLGTLASTGRLLQTAEKDIADAAALAKDVHAGYPALRAFMVDVQPYNSAGGTEVLELSAMLSTGVAYLRAMEKEGMSLQQAFGSVAFTLSVDADLYMTIAKLRAARRLWATVADSCNCADAAMELNAVTSLRMMTKKDPWVNILRATASSMAAGIGGASSLTIVPHDALLGVPSDFARRIARNIQIICMEESGLANVADAAAGSYAFETLTTELSEKAWEAFQKAESEGGILASLRAGRLQGSAAQTWQKRQVNLARRKDPITGVSEFPDIHESSLKGLLALPAANDPQKDAGESVTPLGNHRLAEDFEHLRLQSDKILAQSGVRPSIVLATIGPVAEYTARATFAKNFFEAGGIETVQVVDIKEVPQLSEKFKEIKSCISVICGSDDRYEQEAENLASLLRKGGCKRVYLAGKMDVPGVDECIYMGCNLLDVIEGAYDALGEMS</sequence>
<evidence type="ECO:0000256" key="4">
    <source>
        <dbReference type="ARBA" id="ARBA00023235"/>
    </source>
</evidence>
<evidence type="ECO:0000313" key="8">
    <source>
        <dbReference type="Proteomes" id="UP000630923"/>
    </source>
</evidence>
<evidence type="ECO:0000313" key="7">
    <source>
        <dbReference type="EMBL" id="GHF28909.1"/>
    </source>
</evidence>
<keyword evidence="8" id="KW-1185">Reference proteome</keyword>
<dbReference type="GO" id="GO:0005737">
    <property type="term" value="C:cytoplasm"/>
    <property type="evidence" value="ECO:0007669"/>
    <property type="project" value="TreeGrafter"/>
</dbReference>
<evidence type="ECO:0000256" key="2">
    <source>
        <dbReference type="ARBA" id="ARBA00008465"/>
    </source>
</evidence>
<dbReference type="RefSeq" id="WP_191253475.1">
    <property type="nucleotide sequence ID" value="NZ_BNCI01000002.1"/>
</dbReference>
<accession>A0A919AW59</accession>
<dbReference type="CDD" id="cd03677">
    <property type="entry name" value="MM_CoA_mutase_beta"/>
    <property type="match status" value="1"/>
</dbReference>
<organism evidence="7 8">
    <name type="scientific">Kordiimonas sediminis</name>
    <dbReference type="NCBI Taxonomy" id="1735581"/>
    <lineage>
        <taxon>Bacteria</taxon>
        <taxon>Pseudomonadati</taxon>
        <taxon>Pseudomonadota</taxon>
        <taxon>Alphaproteobacteria</taxon>
        <taxon>Kordiimonadales</taxon>
        <taxon>Kordiimonadaceae</taxon>
        <taxon>Kordiimonas</taxon>
    </lineage>
</organism>
<dbReference type="GO" id="GO:0031419">
    <property type="term" value="F:cobalamin binding"/>
    <property type="evidence" value="ECO:0007669"/>
    <property type="project" value="UniProtKB-KW"/>
</dbReference>
<dbReference type="AlphaFoldDB" id="A0A919AW59"/>
<gene>
    <name evidence="7" type="ORF">GCM10017044_25200</name>
</gene>
<dbReference type="PANTHER" id="PTHR48101">
    <property type="entry name" value="METHYLMALONYL-COA MUTASE, MITOCHONDRIAL-RELATED"/>
    <property type="match status" value="1"/>
</dbReference>
<dbReference type="Gene3D" id="3.20.20.240">
    <property type="entry name" value="Methylmalonyl-CoA mutase"/>
    <property type="match status" value="1"/>
</dbReference>
<dbReference type="GO" id="GO:0004494">
    <property type="term" value="F:methylmalonyl-CoA mutase activity"/>
    <property type="evidence" value="ECO:0007669"/>
    <property type="project" value="UniProtKB-EC"/>
</dbReference>
<dbReference type="GO" id="GO:0019678">
    <property type="term" value="P:propionate metabolic process, methylmalonyl pathway"/>
    <property type="evidence" value="ECO:0007669"/>
    <property type="project" value="TreeGrafter"/>
</dbReference>
<dbReference type="SUPFAM" id="SSF52242">
    <property type="entry name" value="Cobalamin (vitamin B12)-binding domain"/>
    <property type="match status" value="1"/>
</dbReference>
<dbReference type="InterPro" id="IPR016176">
    <property type="entry name" value="Cbl-dep_enz_cat"/>
</dbReference>
<keyword evidence="5" id="KW-0170">Cobalt</keyword>
<protein>
    <submittedName>
        <fullName evidence="7">Methylmalonyl-CoA mutase</fullName>
    </submittedName>
</protein>
<keyword evidence="3" id="KW-0846">Cobalamin</keyword>